<evidence type="ECO:0000259" key="4">
    <source>
        <dbReference type="Pfam" id="PF01420"/>
    </source>
</evidence>
<evidence type="ECO:0000313" key="6">
    <source>
        <dbReference type="Proteomes" id="UP000320359"/>
    </source>
</evidence>
<evidence type="ECO:0000256" key="2">
    <source>
        <dbReference type="ARBA" id="ARBA00022747"/>
    </source>
</evidence>
<dbReference type="Pfam" id="PF01420">
    <property type="entry name" value="Methylase_S"/>
    <property type="match status" value="1"/>
</dbReference>
<keyword evidence="5" id="KW-0378">Hydrolase</keyword>
<keyword evidence="3" id="KW-0238">DNA-binding</keyword>
<gene>
    <name evidence="5" type="ORF">FM042_10425</name>
</gene>
<dbReference type="GO" id="GO:0004519">
    <property type="term" value="F:endonuclease activity"/>
    <property type="evidence" value="ECO:0007669"/>
    <property type="project" value="UniProtKB-KW"/>
</dbReference>
<dbReference type="RefSeq" id="WP_143236388.1">
    <property type="nucleotide sequence ID" value="NZ_VJWL01000004.1"/>
</dbReference>
<evidence type="ECO:0000313" key="5">
    <source>
        <dbReference type="EMBL" id="TRW48066.1"/>
    </source>
</evidence>
<dbReference type="InterPro" id="IPR000055">
    <property type="entry name" value="Restrct_endonuc_typeI_TRD"/>
</dbReference>
<dbReference type="Proteomes" id="UP000320359">
    <property type="component" value="Unassembled WGS sequence"/>
</dbReference>
<keyword evidence="6" id="KW-1185">Reference proteome</keyword>
<feature type="domain" description="Type I restriction modification DNA specificity" evidence="4">
    <location>
        <begin position="4"/>
        <end position="162"/>
    </location>
</feature>
<evidence type="ECO:0000256" key="3">
    <source>
        <dbReference type="ARBA" id="ARBA00023125"/>
    </source>
</evidence>
<dbReference type="SUPFAM" id="SSF116734">
    <property type="entry name" value="DNA methylase specificity domain"/>
    <property type="match status" value="1"/>
</dbReference>
<accession>A0A552WZF0</accession>
<keyword evidence="2" id="KW-0680">Restriction system</keyword>
<dbReference type="InterPro" id="IPR052021">
    <property type="entry name" value="Type-I_RS_S_subunit"/>
</dbReference>
<reference evidence="5 6" key="1">
    <citation type="submission" date="2019-07" db="EMBL/GenBank/DDBJ databases">
        <authorList>
            <person name="Yang M."/>
            <person name="Zhao D."/>
            <person name="Xiang H."/>
        </authorList>
    </citation>
    <scope>NUCLEOTIDE SEQUENCE [LARGE SCALE GENOMIC DNA]</scope>
    <source>
        <strain evidence="5 6">IM1326</strain>
    </source>
</reference>
<dbReference type="GO" id="GO:0003677">
    <property type="term" value="F:DNA binding"/>
    <property type="evidence" value="ECO:0007669"/>
    <property type="project" value="UniProtKB-KW"/>
</dbReference>
<dbReference type="AlphaFoldDB" id="A0A552WZF0"/>
<keyword evidence="5" id="KW-0255">Endonuclease</keyword>
<dbReference type="EMBL" id="VJWL01000004">
    <property type="protein sequence ID" value="TRW48066.1"/>
    <property type="molecule type" value="Genomic_DNA"/>
</dbReference>
<evidence type="ECO:0000256" key="1">
    <source>
        <dbReference type="ARBA" id="ARBA00010923"/>
    </source>
</evidence>
<sequence length="199" mass="21327">MSEVTINSVCETIFTGIPSNLIQKAEPADATHHMITGSSLNHAGELVEEALQPVQLKDEKSASKFLLTEGDVVVLTRGNSFRAAIVDSKTVKLKLIPSANLVVLRPNASKAKPTALVTHLNSALGQSQMEQLATGTTIKNVPASKLKELQFKLPGLETQEQIDSLFFASNQAYTAGIAMVEQERKVAMAKVNELMQGGA</sequence>
<dbReference type="PANTHER" id="PTHR30408">
    <property type="entry name" value="TYPE-1 RESTRICTION ENZYME ECOKI SPECIFICITY PROTEIN"/>
    <property type="match status" value="1"/>
</dbReference>
<organism evidence="5 6">
    <name type="scientific">Aliidiomarina halalkaliphila</name>
    <dbReference type="NCBI Taxonomy" id="2593535"/>
    <lineage>
        <taxon>Bacteria</taxon>
        <taxon>Pseudomonadati</taxon>
        <taxon>Pseudomonadota</taxon>
        <taxon>Gammaproteobacteria</taxon>
        <taxon>Alteromonadales</taxon>
        <taxon>Idiomarinaceae</taxon>
        <taxon>Aliidiomarina</taxon>
    </lineage>
</organism>
<keyword evidence="5" id="KW-0540">Nuclease</keyword>
<proteinExistence type="inferred from homology"/>
<comment type="similarity">
    <text evidence="1">Belongs to the type-I restriction system S methylase family.</text>
</comment>
<dbReference type="Gene3D" id="3.90.220.20">
    <property type="entry name" value="DNA methylase specificity domains"/>
    <property type="match status" value="1"/>
</dbReference>
<dbReference type="OrthoDB" id="9798929at2"/>
<dbReference type="InterPro" id="IPR044946">
    <property type="entry name" value="Restrct_endonuc_typeI_TRD_sf"/>
</dbReference>
<protein>
    <submittedName>
        <fullName evidence="5">Restriction endonuclease subunit S</fullName>
    </submittedName>
</protein>
<dbReference type="PANTHER" id="PTHR30408:SF13">
    <property type="entry name" value="TYPE I RESTRICTION ENZYME HINDI SPECIFICITY SUBUNIT"/>
    <property type="match status" value="1"/>
</dbReference>
<comment type="caution">
    <text evidence="5">The sequence shown here is derived from an EMBL/GenBank/DDBJ whole genome shotgun (WGS) entry which is preliminary data.</text>
</comment>
<dbReference type="GO" id="GO:0009307">
    <property type="term" value="P:DNA restriction-modification system"/>
    <property type="evidence" value="ECO:0007669"/>
    <property type="project" value="UniProtKB-KW"/>
</dbReference>
<name>A0A552WZF0_9GAMM</name>